<reference evidence="2 3" key="1">
    <citation type="submission" date="2016-10" db="EMBL/GenBank/DDBJ databases">
        <authorList>
            <person name="de Groot N.N."/>
        </authorList>
    </citation>
    <scope>NUCLEOTIDE SEQUENCE [LARGE SCALE GENOMIC DNA]</scope>
    <source>
        <strain evidence="2 3">DSM 45514</strain>
    </source>
</reference>
<feature type="domain" description="AB hydrolase-1" evidence="1">
    <location>
        <begin position="82"/>
        <end position="184"/>
    </location>
</feature>
<evidence type="ECO:0000259" key="1">
    <source>
        <dbReference type="Pfam" id="PF00561"/>
    </source>
</evidence>
<proteinExistence type="predicted"/>
<dbReference type="Pfam" id="PF00561">
    <property type="entry name" value="Abhydrolase_1"/>
    <property type="match status" value="1"/>
</dbReference>
<dbReference type="AlphaFoldDB" id="A0A1G6NCT1"/>
<dbReference type="InterPro" id="IPR000073">
    <property type="entry name" value="AB_hydrolase_1"/>
</dbReference>
<dbReference type="GO" id="GO:0016020">
    <property type="term" value="C:membrane"/>
    <property type="evidence" value="ECO:0007669"/>
    <property type="project" value="TreeGrafter"/>
</dbReference>
<dbReference type="Gene3D" id="3.40.50.1820">
    <property type="entry name" value="alpha/beta hydrolase"/>
    <property type="match status" value="1"/>
</dbReference>
<dbReference type="Proteomes" id="UP000199387">
    <property type="component" value="Unassembled WGS sequence"/>
</dbReference>
<evidence type="ECO:0000313" key="3">
    <source>
        <dbReference type="Proteomes" id="UP000199387"/>
    </source>
</evidence>
<organism evidence="2 3">
    <name type="scientific">Melghirimyces thermohalophilus</name>
    <dbReference type="NCBI Taxonomy" id="1236220"/>
    <lineage>
        <taxon>Bacteria</taxon>
        <taxon>Bacillati</taxon>
        <taxon>Bacillota</taxon>
        <taxon>Bacilli</taxon>
        <taxon>Bacillales</taxon>
        <taxon>Thermoactinomycetaceae</taxon>
        <taxon>Melghirimyces</taxon>
    </lineage>
</organism>
<dbReference type="PANTHER" id="PTHR43798">
    <property type="entry name" value="MONOACYLGLYCEROL LIPASE"/>
    <property type="match status" value="1"/>
</dbReference>
<sequence length="325" mass="36669">MKKIMLTVIAIMILSYAAYLIFKDDHPVGHFTSEEGKKDFQNAYHEAMSLLPEPVDTKNIKTEYGIVRVYYFTKEENKHKEPMMLLPGRAASTPMWESNLEGLISERPVYTVDLLGEPGMSIQTKAIENQKDQAKWLNEVIIKLGLEKVHIMGVSIGGWTAMNLVRFFPDHIASVSLLDPVMVFEPISFKMVLASIPASVPLIPQSIREKMLSYISGGAEANEDVPVAKLIESGMRNFKLKVPAPDQFSEEDLQNIHVPVLALMAENSTMHNSKKAVEKGKKYVKDIEIENWPNASHAINGEFPNEINNRILRFVEKNSNSKDDR</sequence>
<keyword evidence="3" id="KW-1185">Reference proteome</keyword>
<dbReference type="PANTHER" id="PTHR43798:SF5">
    <property type="entry name" value="MONOACYLGLYCEROL LIPASE ABHD6"/>
    <property type="match status" value="1"/>
</dbReference>
<dbReference type="STRING" id="1236220.SAMN04488112_11281"/>
<accession>A0A1G6NCT1</accession>
<name>A0A1G6NCT1_9BACL</name>
<protein>
    <submittedName>
        <fullName evidence="2">Pimeloyl-ACP methyl ester carboxylesterase</fullName>
    </submittedName>
</protein>
<dbReference type="GO" id="GO:0046464">
    <property type="term" value="P:acylglycerol catabolic process"/>
    <property type="evidence" value="ECO:0007669"/>
    <property type="project" value="TreeGrafter"/>
</dbReference>
<evidence type="ECO:0000313" key="2">
    <source>
        <dbReference type="EMBL" id="SDC64985.1"/>
    </source>
</evidence>
<dbReference type="GO" id="GO:0047372">
    <property type="term" value="F:monoacylglycerol lipase activity"/>
    <property type="evidence" value="ECO:0007669"/>
    <property type="project" value="TreeGrafter"/>
</dbReference>
<dbReference type="InterPro" id="IPR050266">
    <property type="entry name" value="AB_hydrolase_sf"/>
</dbReference>
<dbReference type="EMBL" id="FMZA01000012">
    <property type="protein sequence ID" value="SDC64985.1"/>
    <property type="molecule type" value="Genomic_DNA"/>
</dbReference>
<gene>
    <name evidence="2" type="ORF">SAMN04488112_11281</name>
</gene>
<dbReference type="InterPro" id="IPR029058">
    <property type="entry name" value="AB_hydrolase_fold"/>
</dbReference>
<dbReference type="SUPFAM" id="SSF53474">
    <property type="entry name" value="alpha/beta-Hydrolases"/>
    <property type="match status" value="1"/>
</dbReference>